<proteinExistence type="inferred from homology"/>
<dbReference type="Gene3D" id="3.30.70.2190">
    <property type="match status" value="1"/>
</dbReference>
<keyword evidence="3" id="KW-0274">FAD</keyword>
<dbReference type="RefSeq" id="WP_168135971.1">
    <property type="nucleotide sequence ID" value="NZ_JAAVJH010000017.1"/>
</dbReference>
<dbReference type="Gene3D" id="3.30.465.10">
    <property type="match status" value="1"/>
</dbReference>
<dbReference type="InterPro" id="IPR016169">
    <property type="entry name" value="FAD-bd_PCMH_sub2"/>
</dbReference>
<dbReference type="InterPro" id="IPR016171">
    <property type="entry name" value="Vanillyl_alc_oxidase_C-sub2"/>
</dbReference>
<name>A0ABX1CUX0_9SPHN</name>
<evidence type="ECO:0000256" key="1">
    <source>
        <dbReference type="ARBA" id="ARBA00008000"/>
    </source>
</evidence>
<dbReference type="Gene3D" id="3.30.70.2740">
    <property type="match status" value="1"/>
</dbReference>
<accession>A0ABX1CUX0</accession>
<dbReference type="Gene3D" id="3.30.43.10">
    <property type="entry name" value="Uridine Diphospho-n-acetylenolpyruvylglucosamine Reductase, domain 2"/>
    <property type="match status" value="1"/>
</dbReference>
<dbReference type="PANTHER" id="PTHR43716">
    <property type="entry name" value="D-2-HYDROXYGLUTARATE DEHYDROGENASE, MITOCHONDRIAL"/>
    <property type="match status" value="1"/>
</dbReference>
<comment type="caution">
    <text evidence="5">The sequence shown here is derived from an EMBL/GenBank/DDBJ whole genome shotgun (WGS) entry which is preliminary data.</text>
</comment>
<organism evidence="5 6">
    <name type="scientific">Sphingomonas corticis</name>
    <dbReference type="NCBI Taxonomy" id="2722791"/>
    <lineage>
        <taxon>Bacteria</taxon>
        <taxon>Pseudomonadati</taxon>
        <taxon>Pseudomonadota</taxon>
        <taxon>Alphaproteobacteria</taxon>
        <taxon>Sphingomonadales</taxon>
        <taxon>Sphingomonadaceae</taxon>
        <taxon>Sphingomonas</taxon>
    </lineage>
</organism>
<evidence type="ECO:0000313" key="6">
    <source>
        <dbReference type="Proteomes" id="UP000732399"/>
    </source>
</evidence>
<dbReference type="EMBL" id="JAAVJH010000017">
    <property type="protein sequence ID" value="NJR80418.1"/>
    <property type="molecule type" value="Genomic_DNA"/>
</dbReference>
<reference evidence="5 6" key="1">
    <citation type="submission" date="2020-03" db="EMBL/GenBank/DDBJ databases">
        <authorList>
            <person name="Wang L."/>
            <person name="He N."/>
            <person name="Li Y."/>
            <person name="Fang Y."/>
            <person name="Zhang F."/>
        </authorList>
    </citation>
    <scope>NUCLEOTIDE SEQUENCE [LARGE SCALE GENOMIC DNA]</scope>
    <source>
        <strain evidence="5 6">36D10-4-7</strain>
    </source>
</reference>
<dbReference type="Pfam" id="PF02913">
    <property type="entry name" value="FAD-oxidase_C"/>
    <property type="match status" value="1"/>
</dbReference>
<dbReference type="InterPro" id="IPR051264">
    <property type="entry name" value="FAD-oxidored/transferase_4"/>
</dbReference>
<evidence type="ECO:0000256" key="2">
    <source>
        <dbReference type="ARBA" id="ARBA00022630"/>
    </source>
</evidence>
<comment type="similarity">
    <text evidence="1">Belongs to the FAD-binding oxidoreductase/transferase type 4 family.</text>
</comment>
<dbReference type="InterPro" id="IPR016164">
    <property type="entry name" value="FAD-linked_Oxase-like_C"/>
</dbReference>
<dbReference type="PROSITE" id="PS51387">
    <property type="entry name" value="FAD_PCMH"/>
    <property type="match status" value="1"/>
</dbReference>
<dbReference type="InterPro" id="IPR036318">
    <property type="entry name" value="FAD-bd_PCMH-like_sf"/>
</dbReference>
<dbReference type="Gene3D" id="1.10.45.10">
    <property type="entry name" value="Vanillyl-alcohol Oxidase, Chain A, domain 4"/>
    <property type="match status" value="1"/>
</dbReference>
<dbReference type="PANTHER" id="PTHR43716:SF2">
    <property type="entry name" value="BLL6224 PROTEIN"/>
    <property type="match status" value="1"/>
</dbReference>
<dbReference type="InterPro" id="IPR016167">
    <property type="entry name" value="FAD-bd_PCMH_sub1"/>
</dbReference>
<dbReference type="SUPFAM" id="SSF56176">
    <property type="entry name" value="FAD-binding/transporter-associated domain-like"/>
    <property type="match status" value="1"/>
</dbReference>
<dbReference type="Pfam" id="PF01565">
    <property type="entry name" value="FAD_binding_4"/>
    <property type="match status" value="1"/>
</dbReference>
<dbReference type="InterPro" id="IPR006094">
    <property type="entry name" value="Oxid_FAD_bind_N"/>
</dbReference>
<keyword evidence="6" id="KW-1185">Reference proteome</keyword>
<feature type="domain" description="FAD-binding PCMH-type" evidence="4">
    <location>
        <begin position="47"/>
        <end position="226"/>
    </location>
</feature>
<gene>
    <name evidence="5" type="ORF">HBH26_17705</name>
</gene>
<dbReference type="InterPro" id="IPR016166">
    <property type="entry name" value="FAD-bd_PCMH"/>
</dbReference>
<protein>
    <submittedName>
        <fullName evidence="5">FAD-binding oxidoreductase</fullName>
    </submittedName>
</protein>
<dbReference type="SUPFAM" id="SSF55103">
    <property type="entry name" value="FAD-linked oxidases, C-terminal domain"/>
    <property type="match status" value="1"/>
</dbReference>
<evidence type="ECO:0000313" key="5">
    <source>
        <dbReference type="EMBL" id="NJR80418.1"/>
    </source>
</evidence>
<sequence length="487" mass="50057">MNCVQEARVTTPLDTLLSRLGTIVPPRAIVTDPAAIAPWLTDWRGRYHGVAHALFEPATTAEASAIVAAAHAAGVPLVPQGGNTSMVGGATPPADGTAAILSLRRMARVRAMGEGQAVAEAGVILSQLHDAAAATGQRFPLSLGAKGSATVGGLVSTNAGGTQVLRWGNMRALVLGVEAVLADGAVHDGLSALPKDNRGYDLTQLLVGAEGTLGIVTAATLRLVPAVAARAVAWVGVNSPEAAMALLRHARAVTNAVESFELLPAESLAAVLAHIPGTRAPLAGAHPWHVLVELAVAAGEDDPAPLLERLLADAIERGLAADATLAASEAQADAFWRIRESISEAERATGPAAQHDISVPVATMPRFMIEAAAACEARFPGTRASGFGHLGDGNVHFHVRAPAGRDAGRWYAEDVPVVSAFVHDLVTAAGGSISAEHGIGQMKRGELERLSSPARMAALRAIKRAFDPGELLNPGKLVALAPSRATQ</sequence>
<dbReference type="Proteomes" id="UP000732399">
    <property type="component" value="Unassembled WGS sequence"/>
</dbReference>
<evidence type="ECO:0000259" key="4">
    <source>
        <dbReference type="PROSITE" id="PS51387"/>
    </source>
</evidence>
<dbReference type="InterPro" id="IPR004113">
    <property type="entry name" value="FAD-bd_oxidored_4_C"/>
</dbReference>
<keyword evidence="2" id="KW-0285">Flavoprotein</keyword>
<evidence type="ECO:0000256" key="3">
    <source>
        <dbReference type="ARBA" id="ARBA00022827"/>
    </source>
</evidence>